<proteinExistence type="predicted"/>
<dbReference type="Proteomes" id="UP000069940">
    <property type="component" value="Unassembled WGS sequence"/>
</dbReference>
<feature type="region of interest" description="Disordered" evidence="1">
    <location>
        <begin position="179"/>
        <end position="221"/>
    </location>
</feature>
<feature type="domain" description="DUF4806" evidence="2">
    <location>
        <begin position="23"/>
        <end position="109"/>
    </location>
</feature>
<dbReference type="GeneID" id="115265840"/>
<protein>
    <recommendedName>
        <fullName evidence="2">DUF4806 domain-containing protein</fullName>
    </recommendedName>
</protein>
<evidence type="ECO:0000259" key="2">
    <source>
        <dbReference type="Pfam" id="PF16064"/>
    </source>
</evidence>
<evidence type="ECO:0000313" key="4">
    <source>
        <dbReference type="Proteomes" id="UP000069940"/>
    </source>
</evidence>
<evidence type="ECO:0000313" key="3">
    <source>
        <dbReference type="EnsemblMetazoa" id="AALFPA23_006268.P8120"/>
    </source>
</evidence>
<dbReference type="RefSeq" id="XP_029727646.2">
    <property type="nucleotide sequence ID" value="XM_029871786.2"/>
</dbReference>
<reference evidence="3" key="2">
    <citation type="submission" date="2025-05" db="UniProtKB">
        <authorList>
            <consortium name="EnsemblMetazoa"/>
        </authorList>
    </citation>
    <scope>IDENTIFICATION</scope>
    <source>
        <strain evidence="3">Foshan</strain>
    </source>
</reference>
<accession>A0ABM1Y6P0</accession>
<dbReference type="Pfam" id="PF16064">
    <property type="entry name" value="DUF4806"/>
    <property type="match status" value="1"/>
</dbReference>
<evidence type="ECO:0000256" key="1">
    <source>
        <dbReference type="SAM" id="MobiDB-lite"/>
    </source>
</evidence>
<dbReference type="EnsemblMetazoa" id="AALFPA23_006268.R8120">
    <property type="protein sequence ID" value="AALFPA23_006268.P8120"/>
    <property type="gene ID" value="AALFPA23_006268"/>
</dbReference>
<reference evidence="4" key="1">
    <citation type="journal article" date="2015" name="Proc. Natl. Acad. Sci. U.S.A.">
        <title>Genome sequence of the Asian Tiger mosquito, Aedes albopictus, reveals insights into its biology, genetics, and evolution.</title>
        <authorList>
            <person name="Chen X.G."/>
            <person name="Jiang X."/>
            <person name="Gu J."/>
            <person name="Xu M."/>
            <person name="Wu Y."/>
            <person name="Deng Y."/>
            <person name="Zhang C."/>
            <person name="Bonizzoni M."/>
            <person name="Dermauw W."/>
            <person name="Vontas J."/>
            <person name="Armbruster P."/>
            <person name="Huang X."/>
            <person name="Yang Y."/>
            <person name="Zhang H."/>
            <person name="He W."/>
            <person name="Peng H."/>
            <person name="Liu Y."/>
            <person name="Wu K."/>
            <person name="Chen J."/>
            <person name="Lirakis M."/>
            <person name="Topalis P."/>
            <person name="Van Leeuwen T."/>
            <person name="Hall A.B."/>
            <person name="Jiang X."/>
            <person name="Thorpe C."/>
            <person name="Mueller R.L."/>
            <person name="Sun C."/>
            <person name="Waterhouse R.M."/>
            <person name="Yan G."/>
            <person name="Tu Z.J."/>
            <person name="Fang X."/>
            <person name="James A.A."/>
        </authorList>
    </citation>
    <scope>NUCLEOTIDE SEQUENCE [LARGE SCALE GENOMIC DNA]</scope>
    <source>
        <strain evidence="4">Foshan</strain>
    </source>
</reference>
<name>A0ABM1Y6P0_AEDAL</name>
<sequence>MDKDKAKSSSTNDEVMIEKRTLIDSEEDVDQLNIDLRDDVLQSKFLEYFSRIIVPNSFAGKGDNACYIIADCLFTRQFWNKFTWTGVNRGEKCKRGFREFGNVTELILSIVQIGDPSYTRKDLEKFCKTRLFRHSKTRAKSKVIRKSSCRVKQGVVKKIGGSNIQDGDLVQDEIIDATNAETNSGTDDASEVDEERASTSSEISEEDRNNHEPMDSDDSSE</sequence>
<keyword evidence="4" id="KW-1185">Reference proteome</keyword>
<dbReference type="InterPro" id="IPR032071">
    <property type="entry name" value="DUF4806"/>
</dbReference>
<organism evidence="3 4">
    <name type="scientific">Aedes albopictus</name>
    <name type="common">Asian tiger mosquito</name>
    <name type="synonym">Stegomyia albopicta</name>
    <dbReference type="NCBI Taxonomy" id="7160"/>
    <lineage>
        <taxon>Eukaryota</taxon>
        <taxon>Metazoa</taxon>
        <taxon>Ecdysozoa</taxon>
        <taxon>Arthropoda</taxon>
        <taxon>Hexapoda</taxon>
        <taxon>Insecta</taxon>
        <taxon>Pterygota</taxon>
        <taxon>Neoptera</taxon>
        <taxon>Endopterygota</taxon>
        <taxon>Diptera</taxon>
        <taxon>Nematocera</taxon>
        <taxon>Culicoidea</taxon>
        <taxon>Culicidae</taxon>
        <taxon>Culicinae</taxon>
        <taxon>Aedini</taxon>
        <taxon>Aedes</taxon>
        <taxon>Stegomyia</taxon>
    </lineage>
</organism>